<proteinExistence type="predicted"/>
<keyword evidence="2" id="KW-1185">Reference proteome</keyword>
<accession>G4STS0</accession>
<sequence>MRRAILQRANKKTMFALIVENNTMPMSKHKGTLFVPQETHPLLNVPSSVALRQHLVRVAYPTIHIDLLTVSGTGGSFQLLPHTEP</sequence>
<dbReference type="KEGG" id="mah:MEALZ_0038"/>
<gene>
    <name evidence="1" type="ordered locus">MEALZ_0038</name>
</gene>
<reference evidence="2" key="1">
    <citation type="journal article" date="2012" name="J. Bacteriol.">
        <title>Genome sequence of the haloalkaliphilic methanotrophic bacterium Methylomicrobium alcaliphilum 20Z.</title>
        <authorList>
            <person name="Vuilleumier S."/>
            <person name="Khmelenina V.N."/>
            <person name="Bringel F."/>
            <person name="Reshetnikov A.S."/>
            <person name="Lajus A."/>
            <person name="Mangenot S."/>
            <person name="Rouy Z."/>
            <person name="Op den Camp H.J."/>
            <person name="Jetten M.S."/>
            <person name="Dispirito A.A."/>
            <person name="Dunfield P."/>
            <person name="Klotz M.G."/>
            <person name="Semrau J.D."/>
            <person name="Stein L.Y."/>
            <person name="Barbe V."/>
            <person name="Medigue C."/>
            <person name="Trotsenko Y.A."/>
            <person name="Kalyuzhnaya M.G."/>
        </authorList>
    </citation>
    <scope>NUCLEOTIDE SEQUENCE [LARGE SCALE GENOMIC DNA]</scope>
    <source>
        <strain evidence="2">DSM 19304 / NCIMB 14124 / VKM B-2133 / 20Z</strain>
    </source>
</reference>
<dbReference type="EMBL" id="FO082060">
    <property type="protein sequence ID" value="CCE21742.1"/>
    <property type="molecule type" value="Genomic_DNA"/>
</dbReference>
<protein>
    <submittedName>
        <fullName evidence="1">Uncharacterized protein</fullName>
    </submittedName>
</protein>
<evidence type="ECO:0000313" key="1">
    <source>
        <dbReference type="EMBL" id="CCE21742.1"/>
    </source>
</evidence>
<organism evidence="1 2">
    <name type="scientific">Methylotuvimicrobium alcaliphilum (strain DSM 19304 / NCIMB 14124 / VKM B-2133 / 20Z)</name>
    <name type="common">Methylomicrobium alcaliphilum</name>
    <dbReference type="NCBI Taxonomy" id="1091494"/>
    <lineage>
        <taxon>Bacteria</taxon>
        <taxon>Pseudomonadati</taxon>
        <taxon>Pseudomonadota</taxon>
        <taxon>Gammaproteobacteria</taxon>
        <taxon>Methylococcales</taxon>
        <taxon>Methylococcaceae</taxon>
        <taxon>Methylotuvimicrobium</taxon>
    </lineage>
</organism>
<evidence type="ECO:0000313" key="2">
    <source>
        <dbReference type="Proteomes" id="UP000008315"/>
    </source>
</evidence>
<dbReference type="HOGENOM" id="CLU_2508859_0_0_6"/>
<dbReference type="Proteomes" id="UP000008315">
    <property type="component" value="Chromosome"/>
</dbReference>
<dbReference type="AlphaFoldDB" id="G4STS0"/>
<name>G4STS0_META2</name>